<name>A0A553JIX2_SHEHA</name>
<dbReference type="RefSeq" id="WP_144042106.1">
    <property type="nucleotide sequence ID" value="NZ_BMPL01000034.1"/>
</dbReference>
<feature type="signal peptide" evidence="1">
    <location>
        <begin position="1"/>
        <end position="18"/>
    </location>
</feature>
<accession>A0A553JIX2</accession>
<organism evidence="2 3">
    <name type="scientific">Shewanella hanedai</name>
    <name type="common">Alteromonas hanedai</name>
    <dbReference type="NCBI Taxonomy" id="25"/>
    <lineage>
        <taxon>Bacteria</taxon>
        <taxon>Pseudomonadati</taxon>
        <taxon>Pseudomonadota</taxon>
        <taxon>Gammaproteobacteria</taxon>
        <taxon>Alteromonadales</taxon>
        <taxon>Shewanellaceae</taxon>
        <taxon>Shewanella</taxon>
    </lineage>
</organism>
<comment type="caution">
    <text evidence="2">The sequence shown here is derived from an EMBL/GenBank/DDBJ whole genome shotgun (WGS) entry which is preliminary data.</text>
</comment>
<evidence type="ECO:0000256" key="1">
    <source>
        <dbReference type="SAM" id="SignalP"/>
    </source>
</evidence>
<keyword evidence="3" id="KW-1185">Reference proteome</keyword>
<dbReference type="Proteomes" id="UP000318126">
    <property type="component" value="Unassembled WGS sequence"/>
</dbReference>
<evidence type="ECO:0000313" key="2">
    <source>
        <dbReference type="EMBL" id="TRY12385.1"/>
    </source>
</evidence>
<protein>
    <recommendedName>
        <fullName evidence="4">FAD/FMN-containing dehydrogenase</fullName>
    </recommendedName>
</protein>
<dbReference type="EMBL" id="VKGK01000034">
    <property type="protein sequence ID" value="TRY12385.1"/>
    <property type="molecule type" value="Genomic_DNA"/>
</dbReference>
<evidence type="ECO:0008006" key="4">
    <source>
        <dbReference type="Google" id="ProtNLM"/>
    </source>
</evidence>
<sequence length="154" mass="16904">MRAIIFISCMFLANFAQASFYEAGDQVTPIQLEDQFEQKVEVNANTLAILFSRDMDGGDIIKEALTLQIADGEKIPATQVYIADISGMPSLIAKFVAIPKMKDLPFPIGLDREGEVTKLLPSDEDMATLILLNNLKVIDVHNFGSSAELAKALR</sequence>
<proteinExistence type="predicted"/>
<reference evidence="3" key="1">
    <citation type="submission" date="2019-07" db="EMBL/GenBank/DDBJ databases">
        <title>Shewanella sp. YLB-08 draft genomic sequence.</title>
        <authorList>
            <person name="Yu L."/>
        </authorList>
    </citation>
    <scope>NUCLEOTIDE SEQUENCE [LARGE SCALE GENOMIC DNA]</scope>
    <source>
        <strain evidence="3">JCM 20706</strain>
    </source>
</reference>
<dbReference type="OrthoDB" id="5786920at2"/>
<keyword evidence="1" id="KW-0732">Signal</keyword>
<feature type="chain" id="PRO_5021983273" description="FAD/FMN-containing dehydrogenase" evidence="1">
    <location>
        <begin position="19"/>
        <end position="154"/>
    </location>
</feature>
<dbReference type="AlphaFoldDB" id="A0A553JIX2"/>
<gene>
    <name evidence="2" type="ORF">FN961_20870</name>
</gene>
<evidence type="ECO:0000313" key="3">
    <source>
        <dbReference type="Proteomes" id="UP000318126"/>
    </source>
</evidence>